<proteinExistence type="inferred from homology"/>
<evidence type="ECO:0000256" key="3">
    <source>
        <dbReference type="ARBA" id="ARBA00022448"/>
    </source>
</evidence>
<feature type="transmembrane region" description="Helical" evidence="7">
    <location>
        <begin position="383"/>
        <end position="402"/>
    </location>
</feature>
<feature type="transmembrane region" description="Helical" evidence="7">
    <location>
        <begin position="52"/>
        <end position="71"/>
    </location>
</feature>
<comment type="subcellular location">
    <subcellularLocation>
        <location evidence="1 7">Membrane</location>
        <topology evidence="1 7">Multi-pass membrane protein</topology>
    </subcellularLocation>
</comment>
<evidence type="ECO:0000256" key="4">
    <source>
        <dbReference type="ARBA" id="ARBA00022692"/>
    </source>
</evidence>
<protein>
    <recommendedName>
        <fullName evidence="7">Solute carrier family 40 member</fullName>
    </recommendedName>
</protein>
<feature type="transmembrane region" description="Helical" evidence="7">
    <location>
        <begin position="114"/>
        <end position="133"/>
    </location>
</feature>
<gene>
    <name evidence="8" type="ORF">PoB_000181500</name>
</gene>
<reference evidence="8 9" key="1">
    <citation type="journal article" date="2021" name="Elife">
        <title>Chloroplast acquisition without the gene transfer in kleptoplastic sea slugs, Plakobranchus ocellatus.</title>
        <authorList>
            <person name="Maeda T."/>
            <person name="Takahashi S."/>
            <person name="Yoshida T."/>
            <person name="Shimamura S."/>
            <person name="Takaki Y."/>
            <person name="Nagai Y."/>
            <person name="Toyoda A."/>
            <person name="Suzuki Y."/>
            <person name="Arimoto A."/>
            <person name="Ishii H."/>
            <person name="Satoh N."/>
            <person name="Nishiyama T."/>
            <person name="Hasebe M."/>
            <person name="Maruyama T."/>
            <person name="Minagawa J."/>
            <person name="Obokata J."/>
            <person name="Shigenobu S."/>
        </authorList>
    </citation>
    <scope>NUCLEOTIDE SEQUENCE [LARGE SCALE GENOMIC DNA]</scope>
</reference>
<feature type="transmembrane region" description="Helical" evidence="7">
    <location>
        <begin position="533"/>
        <end position="552"/>
    </location>
</feature>
<keyword evidence="5 7" id="KW-1133">Transmembrane helix</keyword>
<keyword evidence="9" id="KW-1185">Reference proteome</keyword>
<dbReference type="EMBL" id="BLXT01000264">
    <property type="protein sequence ID" value="GFN75309.1"/>
    <property type="molecule type" value="Genomic_DNA"/>
</dbReference>
<feature type="transmembrane region" description="Helical" evidence="7">
    <location>
        <begin position="316"/>
        <end position="343"/>
    </location>
</feature>
<evidence type="ECO:0000256" key="1">
    <source>
        <dbReference type="ARBA" id="ARBA00004141"/>
    </source>
</evidence>
<dbReference type="CDD" id="cd17480">
    <property type="entry name" value="MFS_SLC40A1_like"/>
    <property type="match status" value="1"/>
</dbReference>
<comment type="similarity">
    <text evidence="2 7">Belongs to the ferroportin (FP) (TC 2.A.100) family. SLC40A subfamily.</text>
</comment>
<keyword evidence="3 7" id="KW-0813">Transport</keyword>
<feature type="transmembrane region" description="Helical" evidence="7">
    <location>
        <begin position="191"/>
        <end position="211"/>
    </location>
</feature>
<feature type="transmembrane region" description="Helical" evidence="7">
    <location>
        <begin position="83"/>
        <end position="102"/>
    </location>
</feature>
<keyword evidence="7" id="KW-0406">Ion transport</keyword>
<dbReference type="AlphaFoldDB" id="A0AAV3XY22"/>
<dbReference type="PANTHER" id="PTHR11660:SF57">
    <property type="entry name" value="SOLUTE CARRIER FAMILY 40 MEMBER"/>
    <property type="match status" value="1"/>
</dbReference>
<name>A0AAV3XY22_9GAST</name>
<organism evidence="8 9">
    <name type="scientific">Plakobranchus ocellatus</name>
    <dbReference type="NCBI Taxonomy" id="259542"/>
    <lineage>
        <taxon>Eukaryota</taxon>
        <taxon>Metazoa</taxon>
        <taxon>Spiralia</taxon>
        <taxon>Lophotrochozoa</taxon>
        <taxon>Mollusca</taxon>
        <taxon>Gastropoda</taxon>
        <taxon>Heterobranchia</taxon>
        <taxon>Euthyneura</taxon>
        <taxon>Panpulmonata</taxon>
        <taxon>Sacoglossa</taxon>
        <taxon>Placobranchoidea</taxon>
        <taxon>Plakobranchidae</taxon>
        <taxon>Plakobranchus</taxon>
    </lineage>
</organism>
<comment type="function">
    <text evidence="7">May be involved in iron transport and iron homeostasis.</text>
</comment>
<evidence type="ECO:0000256" key="5">
    <source>
        <dbReference type="ARBA" id="ARBA00022989"/>
    </source>
</evidence>
<dbReference type="SUPFAM" id="SSF103473">
    <property type="entry name" value="MFS general substrate transporter"/>
    <property type="match status" value="1"/>
</dbReference>
<dbReference type="PANTHER" id="PTHR11660">
    <property type="entry name" value="SOLUTE CARRIER FAMILY 40 MEMBER"/>
    <property type="match status" value="1"/>
</dbReference>
<dbReference type="Pfam" id="PF06963">
    <property type="entry name" value="FPN1"/>
    <property type="match status" value="1"/>
</dbReference>
<dbReference type="GO" id="GO:0016020">
    <property type="term" value="C:membrane"/>
    <property type="evidence" value="ECO:0007669"/>
    <property type="project" value="UniProtKB-SubCell"/>
</dbReference>
<accession>A0AAV3XY22</accession>
<evidence type="ECO:0000256" key="7">
    <source>
        <dbReference type="RuleBase" id="RU365065"/>
    </source>
</evidence>
<dbReference type="InterPro" id="IPR036259">
    <property type="entry name" value="MFS_trans_sf"/>
</dbReference>
<feature type="transmembrane region" description="Helical" evidence="7">
    <location>
        <begin position="29"/>
        <end position="46"/>
    </location>
</feature>
<dbReference type="Proteomes" id="UP000735302">
    <property type="component" value="Unassembled WGS sequence"/>
</dbReference>
<keyword evidence="6 7" id="KW-0472">Membrane</keyword>
<sequence length="579" mass="63640">MGGCCSDVPYGTNLFIYFSHLLSSWGDRMWSFGVGLFLIIISPESLQLSASYGLSMGVSTLLFGSLVGDIVDKSARLKVAQIAMVLQNLFVLLCAVVVYFFLVYRGDITAMGPWARYLVYGLIIIFSIVSNLTSMARTIAVENDWIVQMCGSDFDLLATMTATLRRIDLVTQILAPIATGLIMSFKGVEFGALFIGAWNVFSVFGEYYLLWKVYNTVPSLKQVKDLQKSGNPVEGDDPSKQLAETDLYNAAHGTEKDKDLEITSDMMAKENPAPETQLINTKVEVKNAGSCPACCRRFGFLEGLYKGWPVYIKYPILHAGLSLACLYMTVLGFDSITVGFIKLQGVSEALVGLAMGVAAGFGVFGTLMYPLMRRHLGLARTGIFGLSLELMSLVLCVASIWMPGSPFDLSLGIGPANFPDADRKNCTKDEASISYNISILGQETTPMVSDTACEEIPMPKDTNISIWLFLAGIIAARFGLWVAGLSVNQIYFETVIEQERGKVGGVQTALNQFMDMIKFGLVIILPYQHQFGLLVLFSFAFIGLGWLLYAFFLHKTRGLFHFEKCLSSCGNRALEDDQT</sequence>
<evidence type="ECO:0000256" key="6">
    <source>
        <dbReference type="ARBA" id="ARBA00023136"/>
    </source>
</evidence>
<feature type="transmembrane region" description="Helical" evidence="7">
    <location>
        <begin position="464"/>
        <end position="487"/>
    </location>
</feature>
<dbReference type="InterPro" id="IPR009716">
    <property type="entry name" value="Ferroportin-1"/>
</dbReference>
<evidence type="ECO:0000313" key="8">
    <source>
        <dbReference type="EMBL" id="GFN75309.1"/>
    </source>
</evidence>
<evidence type="ECO:0000256" key="2">
    <source>
        <dbReference type="ARBA" id="ARBA00006279"/>
    </source>
</evidence>
<keyword evidence="4 7" id="KW-0812">Transmembrane</keyword>
<evidence type="ECO:0000313" key="9">
    <source>
        <dbReference type="Proteomes" id="UP000735302"/>
    </source>
</evidence>
<feature type="transmembrane region" description="Helical" evidence="7">
    <location>
        <begin position="349"/>
        <end position="371"/>
    </location>
</feature>
<comment type="caution">
    <text evidence="8">The sequence shown here is derived from an EMBL/GenBank/DDBJ whole genome shotgun (WGS) entry which is preliminary data.</text>
</comment>
<dbReference type="GO" id="GO:0005381">
    <property type="term" value="F:iron ion transmembrane transporter activity"/>
    <property type="evidence" value="ECO:0007669"/>
    <property type="project" value="UniProtKB-UniRule"/>
</dbReference>